<proteinExistence type="predicted"/>
<accession>A0A2U3KLU1</accession>
<feature type="region of interest" description="Disordered" evidence="1">
    <location>
        <begin position="194"/>
        <end position="218"/>
    </location>
</feature>
<evidence type="ECO:0000256" key="2">
    <source>
        <dbReference type="SAM" id="SignalP"/>
    </source>
</evidence>
<gene>
    <name evidence="3" type="ORF">SBA1_310016</name>
</gene>
<feature type="compositionally biased region" description="Low complexity" evidence="1">
    <location>
        <begin position="199"/>
        <end position="213"/>
    </location>
</feature>
<reference evidence="4" key="1">
    <citation type="submission" date="2018-02" db="EMBL/GenBank/DDBJ databases">
        <authorList>
            <person name="Hausmann B."/>
        </authorList>
    </citation>
    <scope>NUCLEOTIDE SEQUENCE [LARGE SCALE GENOMIC DNA]</scope>
    <source>
        <strain evidence="4">Peat soil MAG SbA1</strain>
    </source>
</reference>
<name>A0A2U3KLU1_9BACT</name>
<dbReference type="AlphaFoldDB" id="A0A2U3KLU1"/>
<dbReference type="Gene3D" id="3.40.50.410">
    <property type="entry name" value="von Willebrand factor, type A domain"/>
    <property type="match status" value="1"/>
</dbReference>
<evidence type="ECO:0000256" key="1">
    <source>
        <dbReference type="SAM" id="MobiDB-lite"/>
    </source>
</evidence>
<keyword evidence="2" id="KW-0732">Signal</keyword>
<dbReference type="InterPro" id="IPR017802">
    <property type="entry name" value="VWFA-rel_acidobac-type"/>
</dbReference>
<dbReference type="Proteomes" id="UP000238701">
    <property type="component" value="Unassembled WGS sequence"/>
</dbReference>
<dbReference type="EMBL" id="OMOD01000124">
    <property type="protein sequence ID" value="SPF40606.1"/>
    <property type="molecule type" value="Genomic_DNA"/>
</dbReference>
<feature type="chain" id="PRO_5015477423" evidence="2">
    <location>
        <begin position="31"/>
        <end position="704"/>
    </location>
</feature>
<organism evidence="3 4">
    <name type="scientific">Candidatus Sulfotelmatobacter kueseliae</name>
    <dbReference type="NCBI Taxonomy" id="2042962"/>
    <lineage>
        <taxon>Bacteria</taxon>
        <taxon>Pseudomonadati</taxon>
        <taxon>Acidobacteriota</taxon>
        <taxon>Terriglobia</taxon>
        <taxon>Terriglobales</taxon>
        <taxon>Candidatus Korobacteraceae</taxon>
        <taxon>Candidatus Sulfotelmatobacter</taxon>
    </lineage>
</organism>
<evidence type="ECO:0000313" key="4">
    <source>
        <dbReference type="Proteomes" id="UP000238701"/>
    </source>
</evidence>
<feature type="signal peptide" evidence="2">
    <location>
        <begin position="1"/>
        <end position="30"/>
    </location>
</feature>
<dbReference type="NCBIfam" id="TIGR03436">
    <property type="entry name" value="acidobact_VWFA"/>
    <property type="match status" value="1"/>
</dbReference>
<feature type="region of interest" description="Disordered" evidence="1">
    <location>
        <begin position="95"/>
        <end position="115"/>
    </location>
</feature>
<protein>
    <submittedName>
        <fullName evidence="3">VWFA-related domain-containing protein</fullName>
    </submittedName>
</protein>
<evidence type="ECO:0000313" key="3">
    <source>
        <dbReference type="EMBL" id="SPF40606.1"/>
    </source>
</evidence>
<dbReference type="InterPro" id="IPR036465">
    <property type="entry name" value="vWFA_dom_sf"/>
</dbReference>
<sequence>MSFSRHRLASKILATLLGLALLCSSLPAQQQGDYVFRVESELVLVNVTVKDRNGSFVRGLKPEEFTILEDNKPQKVVSFDVENIDAVATQDVAQTKPLTGAAPQAENPAATSAADSANQFKDRRLIVLFFDLSAMEPDEIDRAITSAEHYVDTQMAPADLVSIVSLGSSLLVNQDFTSDHELLKKQLQAFGEGTGQGYEEGTTGTTEGTPDTGQPFTADDTEYNIFNTDRRLEALRSVAEKLAHVQQKKSLIYFSSGMDRTGIENQSELRAATNAAVRANLAIYTMDLRGLQALVAGGEAQNASLRGTSAYSGQSMINALNSNFTTQETLVTLASDTGGRAFLDSNDFSQVFKGVQQDTSTYYLLGYHSTNPARDGRYRRIVVKVNIPGVKVDYRRGYYAPADYQHSTKEDKELQLQEELASELPATDLPLYLGLAYFRMETNKFFIPVSLVVPGSEIPFTRSSDRDKATLDVIGAVFDSEQHPISRIRDTVKLAVDTSSEVRKKNVQYDTGLSLPPGKYHLKFVVRENQTGRMGSFETDLNVPDLKSQPLKMSSIILASQLQPEKKGTTPNPLIRDGEEIVPNVTHVFSANQHLRLYYEVYDPGRANAPPASEGGQAKPGIHLLTNVAFFRGKSKVFESSVVELTELNARDRKAGVFQLDLPLSPLKPGFYTCQVNVIDDAAGQFLFPRLALLIRPDNSSSAQ</sequence>